<name>A0A4Q5LWX1_9BACT</name>
<dbReference type="AlphaFoldDB" id="A0A4Q5LWX1"/>
<dbReference type="Pfam" id="PF08327">
    <property type="entry name" value="AHSA1"/>
    <property type="match status" value="1"/>
</dbReference>
<comment type="caution">
    <text evidence="3">The sequence shown here is derived from an EMBL/GenBank/DDBJ whole genome shotgun (WGS) entry which is preliminary data.</text>
</comment>
<reference evidence="3 4" key="1">
    <citation type="submission" date="2019-02" db="EMBL/GenBank/DDBJ databases">
        <title>Bacterial novel species Emticicia sp. 17J42-9 isolated from soil.</title>
        <authorList>
            <person name="Jung H.-Y."/>
        </authorList>
    </citation>
    <scope>NUCLEOTIDE SEQUENCE [LARGE SCALE GENOMIC DNA]</scope>
    <source>
        <strain evidence="3 4">17J42-9</strain>
    </source>
</reference>
<evidence type="ECO:0000259" key="2">
    <source>
        <dbReference type="Pfam" id="PF08327"/>
    </source>
</evidence>
<proteinExistence type="inferred from homology"/>
<dbReference type="EMBL" id="SEWF01000028">
    <property type="protein sequence ID" value="RYU94248.1"/>
    <property type="molecule type" value="Genomic_DNA"/>
</dbReference>
<protein>
    <submittedName>
        <fullName evidence="3">ATPase</fullName>
    </submittedName>
</protein>
<evidence type="ECO:0000313" key="3">
    <source>
        <dbReference type="EMBL" id="RYU94248.1"/>
    </source>
</evidence>
<dbReference type="InterPro" id="IPR013538">
    <property type="entry name" value="ASHA1/2-like_C"/>
</dbReference>
<dbReference type="RefSeq" id="WP_130022584.1">
    <property type="nucleotide sequence ID" value="NZ_SEWF01000028.1"/>
</dbReference>
<evidence type="ECO:0000313" key="4">
    <source>
        <dbReference type="Proteomes" id="UP000293162"/>
    </source>
</evidence>
<gene>
    <name evidence="3" type="ORF">EWM59_17660</name>
</gene>
<feature type="domain" description="Activator of Hsp90 ATPase homologue 1/2-like C-terminal" evidence="2">
    <location>
        <begin position="25"/>
        <end position="160"/>
    </location>
</feature>
<dbReference type="InterPro" id="IPR023393">
    <property type="entry name" value="START-like_dom_sf"/>
</dbReference>
<evidence type="ECO:0000256" key="1">
    <source>
        <dbReference type="ARBA" id="ARBA00006817"/>
    </source>
</evidence>
<dbReference type="Gene3D" id="3.30.530.20">
    <property type="match status" value="1"/>
</dbReference>
<comment type="similarity">
    <text evidence="1">Belongs to the AHA1 family.</text>
</comment>
<keyword evidence="4" id="KW-1185">Reference proteome</keyword>
<sequence length="161" mass="18418">MITHNNTQVIAEPGKQELFIIREFKAPREKVFKAFTDPDILIKFFAPFGNTMHFNHHDYKSGGSYSWYNKNAEGKIVCTFAGTIHELTAPERVIQTSEFMEMPERGHAVMEAMFFEELENGRTKLTIHDVCFSVADRDAMINSGMEHGLVDIFNQLDALLN</sequence>
<dbReference type="SUPFAM" id="SSF55961">
    <property type="entry name" value="Bet v1-like"/>
    <property type="match status" value="1"/>
</dbReference>
<organism evidence="3 4">
    <name type="scientific">Emticicia agri</name>
    <dbReference type="NCBI Taxonomy" id="2492393"/>
    <lineage>
        <taxon>Bacteria</taxon>
        <taxon>Pseudomonadati</taxon>
        <taxon>Bacteroidota</taxon>
        <taxon>Cytophagia</taxon>
        <taxon>Cytophagales</taxon>
        <taxon>Leadbetterellaceae</taxon>
        <taxon>Emticicia</taxon>
    </lineage>
</organism>
<dbReference type="OrthoDB" id="118413at2"/>
<dbReference type="Proteomes" id="UP000293162">
    <property type="component" value="Unassembled WGS sequence"/>
</dbReference>
<accession>A0A4Q5LWX1</accession>